<evidence type="ECO:0000313" key="2">
    <source>
        <dbReference type="WBParaSite" id="SPAL_0000629200.1"/>
    </source>
</evidence>
<organism evidence="1 2">
    <name type="scientific">Strongyloides papillosus</name>
    <name type="common">Intestinal threadworm</name>
    <dbReference type="NCBI Taxonomy" id="174720"/>
    <lineage>
        <taxon>Eukaryota</taxon>
        <taxon>Metazoa</taxon>
        <taxon>Ecdysozoa</taxon>
        <taxon>Nematoda</taxon>
        <taxon>Chromadorea</taxon>
        <taxon>Rhabditida</taxon>
        <taxon>Tylenchina</taxon>
        <taxon>Panagrolaimomorpha</taxon>
        <taxon>Strongyloidoidea</taxon>
        <taxon>Strongyloididae</taxon>
        <taxon>Strongyloides</taxon>
    </lineage>
</organism>
<sequence>MEIDVVAYDEQIPSVSHHRKKSKRKANEELVAEQTVARDACDIISSVNFPFIENKFDPKQVPDFNSLKDGNVYREDMMDCIFSLISYHKHYWTCINREFVRDFLRRIPTISEKYTSNRCGKKVPTLTDTMVKQILSRFELMRIIGGIFVATPRRRGTKSGYKEDNIIIFTLLA</sequence>
<dbReference type="Proteomes" id="UP000046392">
    <property type="component" value="Unplaced"/>
</dbReference>
<proteinExistence type="predicted"/>
<name>A0A0N5BK27_STREA</name>
<dbReference type="WBParaSite" id="SPAL_0000629200.1">
    <property type="protein sequence ID" value="SPAL_0000629200.1"/>
    <property type="gene ID" value="SPAL_0000629200"/>
</dbReference>
<dbReference type="AlphaFoldDB" id="A0A0N5BK27"/>
<protein>
    <submittedName>
        <fullName evidence="2">DDE_Tnp_1_7 domain-containing protein</fullName>
    </submittedName>
</protein>
<reference evidence="2" key="1">
    <citation type="submission" date="2017-02" db="UniProtKB">
        <authorList>
            <consortium name="WormBaseParasite"/>
        </authorList>
    </citation>
    <scope>IDENTIFICATION</scope>
</reference>
<keyword evidence="1" id="KW-1185">Reference proteome</keyword>
<accession>A0A0N5BK27</accession>
<evidence type="ECO:0000313" key="1">
    <source>
        <dbReference type="Proteomes" id="UP000046392"/>
    </source>
</evidence>